<dbReference type="OrthoDB" id="415460at2759"/>
<keyword evidence="4 14" id="KW-0812">Transmembrane</keyword>
<dbReference type="PRINTS" id="PR00169">
    <property type="entry name" value="KCHANNEL"/>
</dbReference>
<feature type="transmembrane region" description="Helical" evidence="14">
    <location>
        <begin position="122"/>
        <end position="142"/>
    </location>
</feature>
<dbReference type="SUPFAM" id="SSF81324">
    <property type="entry name" value="Voltage-gated potassium channels"/>
    <property type="match status" value="1"/>
</dbReference>
<feature type="transmembrane region" description="Helical" evidence="14">
    <location>
        <begin position="275"/>
        <end position="291"/>
    </location>
</feature>
<evidence type="ECO:0000256" key="1">
    <source>
        <dbReference type="ARBA" id="ARBA00004141"/>
    </source>
</evidence>
<feature type="region of interest" description="Disordered" evidence="13">
    <location>
        <begin position="14"/>
        <end position="48"/>
    </location>
</feature>
<proteinExistence type="predicted"/>
<keyword evidence="11" id="KW-0325">Glycoprotein</keyword>
<keyword evidence="10 14" id="KW-0472">Membrane</keyword>
<dbReference type="Gene3D" id="1.10.287.70">
    <property type="match status" value="1"/>
</dbReference>
<evidence type="ECO:0000313" key="17">
    <source>
        <dbReference type="Proteomes" id="UP000752696"/>
    </source>
</evidence>
<evidence type="ECO:0000256" key="2">
    <source>
        <dbReference type="ARBA" id="ARBA00022448"/>
    </source>
</evidence>
<dbReference type="AlphaFoldDB" id="A0A6V7HE19"/>
<dbReference type="GO" id="GO:0008076">
    <property type="term" value="C:voltage-gated potassium channel complex"/>
    <property type="evidence" value="ECO:0007669"/>
    <property type="project" value="InterPro"/>
</dbReference>
<feature type="domain" description="Ion transport" evidence="15">
    <location>
        <begin position="70"/>
        <end position="299"/>
    </location>
</feature>
<keyword evidence="12" id="KW-0407">Ion channel</keyword>
<dbReference type="PANTHER" id="PTHR11537:SF113">
    <property type="entry name" value="POTASSIUM VOLTAGE-GATED CHANNEL PROTEIN SHAKER"/>
    <property type="match status" value="1"/>
</dbReference>
<protein>
    <recommendedName>
        <fullName evidence="15">Ion transport domain-containing protein</fullName>
    </recommendedName>
</protein>
<dbReference type="Proteomes" id="UP000752696">
    <property type="component" value="Unassembled WGS sequence"/>
</dbReference>
<feature type="transmembrane region" description="Helical" evidence="14">
    <location>
        <begin position="239"/>
        <end position="260"/>
    </location>
</feature>
<evidence type="ECO:0000256" key="3">
    <source>
        <dbReference type="ARBA" id="ARBA00022538"/>
    </source>
</evidence>
<dbReference type="EMBL" id="CAJDYZ010010772">
    <property type="protein sequence ID" value="CAD1478466.1"/>
    <property type="molecule type" value="Genomic_DNA"/>
</dbReference>
<dbReference type="Gene3D" id="1.20.120.350">
    <property type="entry name" value="Voltage-gated potassium channels. Chain C"/>
    <property type="match status" value="1"/>
</dbReference>
<name>A0A6V7HE19_9HYME</name>
<dbReference type="Pfam" id="PF00520">
    <property type="entry name" value="Ion_trans"/>
    <property type="match status" value="1"/>
</dbReference>
<keyword evidence="17" id="KW-1185">Reference proteome</keyword>
<feature type="non-terminal residue" evidence="16">
    <location>
        <position position="1"/>
    </location>
</feature>
<evidence type="ECO:0000256" key="14">
    <source>
        <dbReference type="SAM" id="Phobius"/>
    </source>
</evidence>
<reference evidence="16" key="1">
    <citation type="submission" date="2020-07" db="EMBL/GenBank/DDBJ databases">
        <authorList>
            <person name="Nazaruddin N."/>
        </authorList>
    </citation>
    <scope>NUCLEOTIDE SEQUENCE</scope>
</reference>
<feature type="compositionally biased region" description="Basic and acidic residues" evidence="13">
    <location>
        <begin position="37"/>
        <end position="48"/>
    </location>
</feature>
<keyword evidence="6" id="KW-0851">Voltage-gated channel</keyword>
<evidence type="ECO:0000313" key="16">
    <source>
        <dbReference type="EMBL" id="CAD1478466.1"/>
    </source>
</evidence>
<dbReference type="InterPro" id="IPR027359">
    <property type="entry name" value="Volt_channel_dom_sf"/>
</dbReference>
<feature type="transmembrane region" description="Helical" evidence="14">
    <location>
        <begin position="71"/>
        <end position="92"/>
    </location>
</feature>
<evidence type="ECO:0000256" key="5">
    <source>
        <dbReference type="ARBA" id="ARBA00022826"/>
    </source>
</evidence>
<dbReference type="InterPro" id="IPR003968">
    <property type="entry name" value="K_chnl_volt-dep_Kv"/>
</dbReference>
<evidence type="ECO:0000256" key="10">
    <source>
        <dbReference type="ARBA" id="ARBA00023136"/>
    </source>
</evidence>
<evidence type="ECO:0000256" key="6">
    <source>
        <dbReference type="ARBA" id="ARBA00022882"/>
    </source>
</evidence>
<gene>
    <name evidence="16" type="ORF">MHI_LOCUS799250</name>
</gene>
<keyword evidence="2" id="KW-0813">Transport</keyword>
<dbReference type="GO" id="GO:0005251">
    <property type="term" value="F:delayed rectifier potassium channel activity"/>
    <property type="evidence" value="ECO:0007669"/>
    <property type="project" value="TreeGrafter"/>
</dbReference>
<evidence type="ECO:0000256" key="13">
    <source>
        <dbReference type="SAM" id="MobiDB-lite"/>
    </source>
</evidence>
<dbReference type="PANTHER" id="PTHR11537">
    <property type="entry name" value="VOLTAGE-GATED POTASSIUM CHANNEL"/>
    <property type="match status" value="1"/>
</dbReference>
<organism evidence="16 17">
    <name type="scientific">Heterotrigona itama</name>
    <dbReference type="NCBI Taxonomy" id="395501"/>
    <lineage>
        <taxon>Eukaryota</taxon>
        <taxon>Metazoa</taxon>
        <taxon>Ecdysozoa</taxon>
        <taxon>Arthropoda</taxon>
        <taxon>Hexapoda</taxon>
        <taxon>Insecta</taxon>
        <taxon>Pterygota</taxon>
        <taxon>Neoptera</taxon>
        <taxon>Endopterygota</taxon>
        <taxon>Hymenoptera</taxon>
        <taxon>Apocrita</taxon>
        <taxon>Aculeata</taxon>
        <taxon>Apoidea</taxon>
        <taxon>Anthophila</taxon>
        <taxon>Apidae</taxon>
        <taxon>Heterotrigona</taxon>
    </lineage>
</organism>
<evidence type="ECO:0000256" key="4">
    <source>
        <dbReference type="ARBA" id="ARBA00022692"/>
    </source>
</evidence>
<dbReference type="FunFam" id="1.20.120.350:FF:000028">
    <property type="entry name" value="Potassium voltage-gated channel subfamily a member"/>
    <property type="match status" value="1"/>
</dbReference>
<keyword evidence="5" id="KW-0631">Potassium channel</keyword>
<comment type="subcellular location">
    <subcellularLocation>
        <location evidence="1">Membrane</location>
        <topology evidence="1">Multi-pass membrane protein</topology>
    </subcellularLocation>
</comment>
<accession>A0A6V7HE19</accession>
<keyword evidence="9" id="KW-0406">Ion transport</keyword>
<dbReference type="FunFam" id="1.10.287.70:FF:000028">
    <property type="entry name" value="potassium voltage-gated channel subfamily D member 3"/>
    <property type="match status" value="1"/>
</dbReference>
<comment type="caution">
    <text evidence="16">The sequence shown here is derived from an EMBL/GenBank/DDBJ whole genome shotgun (WGS) entry which is preliminary data.</text>
</comment>
<evidence type="ECO:0000256" key="7">
    <source>
        <dbReference type="ARBA" id="ARBA00022958"/>
    </source>
</evidence>
<keyword evidence="8 14" id="KW-1133">Transmembrane helix</keyword>
<dbReference type="InterPro" id="IPR005821">
    <property type="entry name" value="Ion_trans_dom"/>
</dbReference>
<evidence type="ECO:0000256" key="11">
    <source>
        <dbReference type="ARBA" id="ARBA00023180"/>
    </source>
</evidence>
<keyword evidence="3" id="KW-0633">Potassium transport</keyword>
<evidence type="ECO:0000256" key="8">
    <source>
        <dbReference type="ARBA" id="ARBA00022989"/>
    </source>
</evidence>
<feature type="non-terminal residue" evidence="16">
    <location>
        <position position="352"/>
    </location>
</feature>
<dbReference type="GO" id="GO:0001508">
    <property type="term" value="P:action potential"/>
    <property type="evidence" value="ECO:0007669"/>
    <property type="project" value="TreeGrafter"/>
</dbReference>
<dbReference type="PRINTS" id="PR01491">
    <property type="entry name" value="KVCHANNEL"/>
</dbReference>
<evidence type="ECO:0000259" key="15">
    <source>
        <dbReference type="Pfam" id="PF00520"/>
    </source>
</evidence>
<dbReference type="InterPro" id="IPR028325">
    <property type="entry name" value="VG_K_chnl"/>
</dbReference>
<sequence>FCILQASVPRDRRRPNECQVVGPHGPTPPRTCGNQADSRRGEEEKPLPSHELQRKVWLLFEYPESSQGARVVAIISVIVILLSIVIFCLETLPEFKHYKVFNTTTNGTKIEEDEVPDITDPFFLIETICIIWFTFELSVRFLACPNKLNFFRDVMNFIDIIAIIPYFITLGTVMAEEEETIDLPKAPVSPQDKSTNQAMSLAILRVIRLVRVFRIFKLSRHSKGLQILGRTLKASMRELGLLIFFLFIGVVLFSSAVYFAEAGTQDSFFKSIPDAFWWAVVTMTTVGYGDMRYRATGGVKPTEPVFSSLHYRCGAILIGGILRGGRLREFVLQVHSGRVLVGRCHDDDRGLW</sequence>
<keyword evidence="7" id="KW-0630">Potassium</keyword>
<evidence type="ECO:0000256" key="9">
    <source>
        <dbReference type="ARBA" id="ARBA00023065"/>
    </source>
</evidence>
<evidence type="ECO:0000256" key="12">
    <source>
        <dbReference type="ARBA" id="ARBA00023303"/>
    </source>
</evidence>